<keyword evidence="1" id="KW-1133">Transmembrane helix</keyword>
<keyword evidence="1" id="KW-0812">Transmembrane</keyword>
<keyword evidence="1" id="KW-0472">Membrane</keyword>
<proteinExistence type="predicted"/>
<evidence type="ECO:0000313" key="2">
    <source>
        <dbReference type="EMBL" id="QDV44323.1"/>
    </source>
</evidence>
<accession>A0A518HU46</accession>
<organism evidence="2 3">
    <name type="scientific">Stieleria neptunia</name>
    <dbReference type="NCBI Taxonomy" id="2527979"/>
    <lineage>
        <taxon>Bacteria</taxon>
        <taxon>Pseudomonadati</taxon>
        <taxon>Planctomycetota</taxon>
        <taxon>Planctomycetia</taxon>
        <taxon>Pirellulales</taxon>
        <taxon>Pirellulaceae</taxon>
        <taxon>Stieleria</taxon>
    </lineage>
</organism>
<name>A0A518HU46_9BACT</name>
<evidence type="ECO:0000313" key="3">
    <source>
        <dbReference type="Proteomes" id="UP000319004"/>
    </source>
</evidence>
<keyword evidence="3" id="KW-1185">Reference proteome</keyword>
<sequence>MSRINWKDSPHEKIFWISVIVIAIMSLLIFAKTVAGTLTAMF</sequence>
<dbReference type="Proteomes" id="UP000319004">
    <property type="component" value="Chromosome"/>
</dbReference>
<feature type="transmembrane region" description="Helical" evidence="1">
    <location>
        <begin position="14"/>
        <end position="35"/>
    </location>
</feature>
<evidence type="ECO:0000256" key="1">
    <source>
        <dbReference type="SAM" id="Phobius"/>
    </source>
</evidence>
<gene>
    <name evidence="2" type="ORF">Enr13x_41880</name>
</gene>
<dbReference type="KEGG" id="snep:Enr13x_41880"/>
<dbReference type="EMBL" id="CP037423">
    <property type="protein sequence ID" value="QDV44323.1"/>
    <property type="molecule type" value="Genomic_DNA"/>
</dbReference>
<dbReference type="RefSeq" id="WP_261344140.1">
    <property type="nucleotide sequence ID" value="NZ_CP037423.1"/>
</dbReference>
<protein>
    <submittedName>
        <fullName evidence="2">Uncharacterized protein</fullName>
    </submittedName>
</protein>
<reference evidence="2 3" key="1">
    <citation type="submission" date="2019-03" db="EMBL/GenBank/DDBJ databases">
        <title>Deep-cultivation of Planctomycetes and their phenomic and genomic characterization uncovers novel biology.</title>
        <authorList>
            <person name="Wiegand S."/>
            <person name="Jogler M."/>
            <person name="Boedeker C."/>
            <person name="Pinto D."/>
            <person name="Vollmers J."/>
            <person name="Rivas-Marin E."/>
            <person name="Kohn T."/>
            <person name="Peeters S.H."/>
            <person name="Heuer A."/>
            <person name="Rast P."/>
            <person name="Oberbeckmann S."/>
            <person name="Bunk B."/>
            <person name="Jeske O."/>
            <person name="Meyerdierks A."/>
            <person name="Storesund J.E."/>
            <person name="Kallscheuer N."/>
            <person name="Luecker S."/>
            <person name="Lage O.M."/>
            <person name="Pohl T."/>
            <person name="Merkel B.J."/>
            <person name="Hornburger P."/>
            <person name="Mueller R.-W."/>
            <person name="Bruemmer F."/>
            <person name="Labrenz M."/>
            <person name="Spormann A.M."/>
            <person name="Op den Camp H."/>
            <person name="Overmann J."/>
            <person name="Amann R."/>
            <person name="Jetten M.S.M."/>
            <person name="Mascher T."/>
            <person name="Medema M.H."/>
            <person name="Devos D.P."/>
            <person name="Kaster A.-K."/>
            <person name="Ovreas L."/>
            <person name="Rohde M."/>
            <person name="Galperin M.Y."/>
            <person name="Jogler C."/>
        </authorList>
    </citation>
    <scope>NUCLEOTIDE SEQUENCE [LARGE SCALE GENOMIC DNA]</scope>
    <source>
        <strain evidence="2 3">Enr13</strain>
    </source>
</reference>
<dbReference type="AlphaFoldDB" id="A0A518HU46"/>